<protein>
    <submittedName>
        <fullName evidence="1">Acyl dehydratase</fullName>
    </submittedName>
</protein>
<proteinExistence type="predicted"/>
<evidence type="ECO:0000313" key="1">
    <source>
        <dbReference type="EMBL" id="RFT43656.1"/>
    </source>
</evidence>
<dbReference type="SUPFAM" id="SSF54637">
    <property type="entry name" value="Thioesterase/thiol ester dehydrase-isomerase"/>
    <property type="match status" value="1"/>
</dbReference>
<dbReference type="GO" id="GO:0019171">
    <property type="term" value="F:(3R)-hydroxyacyl-[acyl-carrier-protein] dehydratase activity"/>
    <property type="evidence" value="ECO:0007669"/>
    <property type="project" value="TreeGrafter"/>
</dbReference>
<dbReference type="AlphaFoldDB" id="A0A3E2DE48"/>
<evidence type="ECO:0000313" key="2">
    <source>
        <dbReference type="Proteomes" id="UP000259211"/>
    </source>
</evidence>
<dbReference type="EMBL" id="NOWI01000007">
    <property type="protein sequence ID" value="RFT43656.1"/>
    <property type="molecule type" value="Genomic_DNA"/>
</dbReference>
<dbReference type="Proteomes" id="UP000259211">
    <property type="component" value="Unassembled WGS sequence"/>
</dbReference>
<dbReference type="InterPro" id="IPR052741">
    <property type="entry name" value="Mitochondrial_HTD2"/>
</dbReference>
<organism evidence="1 2">
    <name type="scientific">Cutibacterium avidum</name>
    <dbReference type="NCBI Taxonomy" id="33010"/>
    <lineage>
        <taxon>Bacteria</taxon>
        <taxon>Bacillati</taxon>
        <taxon>Actinomycetota</taxon>
        <taxon>Actinomycetes</taxon>
        <taxon>Propionibacteriales</taxon>
        <taxon>Propionibacteriaceae</taxon>
        <taxon>Cutibacterium</taxon>
    </lineage>
</organism>
<gene>
    <name evidence="1" type="ORF">CHT91_08680</name>
</gene>
<dbReference type="PANTHER" id="PTHR28152:SF1">
    <property type="entry name" value="HYDROXYACYL-THIOESTER DEHYDRATASE TYPE 2, MITOCHONDRIAL"/>
    <property type="match status" value="1"/>
</dbReference>
<dbReference type="Gene3D" id="3.10.129.10">
    <property type="entry name" value="Hotdog Thioesterase"/>
    <property type="match status" value="2"/>
</dbReference>
<reference evidence="1 2" key="1">
    <citation type="submission" date="2017-07" db="EMBL/GenBank/DDBJ databases">
        <authorList>
            <person name="Sun Z.S."/>
            <person name="Albrecht U."/>
            <person name="Echele G."/>
            <person name="Lee C.C."/>
        </authorList>
    </citation>
    <scope>NUCLEOTIDE SEQUENCE [LARGE SCALE GENOMIC DNA]</scope>
    <source>
        <strain evidence="1 2">P16-029</strain>
    </source>
</reference>
<accession>A0A3E2DE48</accession>
<comment type="caution">
    <text evidence="1">The sequence shown here is derived from an EMBL/GenBank/DDBJ whole genome shotgun (WGS) entry which is preliminary data.</text>
</comment>
<dbReference type="InterPro" id="IPR029069">
    <property type="entry name" value="HotDog_dom_sf"/>
</dbReference>
<dbReference type="PANTHER" id="PTHR28152">
    <property type="entry name" value="HYDROXYACYL-THIOESTER DEHYDRATASE TYPE 2, MITOCHONDRIAL"/>
    <property type="match status" value="1"/>
</dbReference>
<dbReference type="RefSeq" id="WP_117189497.1">
    <property type="nucleotide sequence ID" value="NZ_JAQDJS010000006.1"/>
</dbReference>
<name>A0A3E2DE48_9ACTN</name>
<sequence>MTQLRPDDLRGLATLLGSPEPNRVVPPCWHWVLLLDPVNPASLDEDGYTIGSPSTPKPGMTRMFAGGRVRTTAPLALNRETTRTTEVASVTDRQGRRGPLHFVTMRSTWAQDGQDCLVDEQEYVFLPIQSSDPSPAGAGQTDGDGFLATEPLLVTFSALTANPYRIHWDRDFCRRNGHDGLVVHGPLQALLMAQAFPCETFVGKEFSYRFRASVTAPTRLTVGIEDGEAQVRRPDGTVTATATLEEF</sequence>